<dbReference type="SUPFAM" id="SSF55961">
    <property type="entry name" value="Bet v1-like"/>
    <property type="match status" value="1"/>
</dbReference>
<gene>
    <name evidence="1" type="ORF">GCM10009737_25530</name>
</gene>
<dbReference type="InterPro" id="IPR023393">
    <property type="entry name" value="START-like_dom_sf"/>
</dbReference>
<evidence type="ECO:0000313" key="2">
    <source>
        <dbReference type="Proteomes" id="UP001501612"/>
    </source>
</evidence>
<dbReference type="CDD" id="cd07812">
    <property type="entry name" value="SRPBCC"/>
    <property type="match status" value="1"/>
</dbReference>
<protein>
    <submittedName>
        <fullName evidence="1">SRPBCC family protein</fullName>
    </submittedName>
</protein>
<dbReference type="Gene3D" id="3.30.530.20">
    <property type="match status" value="1"/>
</dbReference>
<dbReference type="InterPro" id="IPR019587">
    <property type="entry name" value="Polyketide_cyclase/dehydratase"/>
</dbReference>
<keyword evidence="2" id="KW-1185">Reference proteome</keyword>
<dbReference type="Proteomes" id="UP001501612">
    <property type="component" value="Unassembled WGS sequence"/>
</dbReference>
<accession>A0ABN2PLX3</accession>
<organism evidence="1 2">
    <name type="scientific">Nocardioides lentus</name>
    <dbReference type="NCBI Taxonomy" id="338077"/>
    <lineage>
        <taxon>Bacteria</taxon>
        <taxon>Bacillati</taxon>
        <taxon>Actinomycetota</taxon>
        <taxon>Actinomycetes</taxon>
        <taxon>Propionibacteriales</taxon>
        <taxon>Nocardioidaceae</taxon>
        <taxon>Nocardioides</taxon>
    </lineage>
</organism>
<proteinExistence type="predicted"/>
<dbReference type="EMBL" id="BAAAMY010000005">
    <property type="protein sequence ID" value="GAA1922878.1"/>
    <property type="molecule type" value="Genomic_DNA"/>
</dbReference>
<sequence>MSTPSPQTPELTRRESVVVDADPDTVWRLVTSIERTGEWSPVCTACAWEEPDDGPEVGAWFTGRNEHAGRVWETRSQVVAAEPGRAFAWLVGGAFVRWGYELAPVAGDPARTELTETWEFLPEGLAMFADKYGDDADAQVADRAAQAHAGIPATLAALARVAAAERGASAPATDRPG</sequence>
<dbReference type="Pfam" id="PF10604">
    <property type="entry name" value="Polyketide_cyc2"/>
    <property type="match status" value="1"/>
</dbReference>
<comment type="caution">
    <text evidence="1">The sequence shown here is derived from an EMBL/GenBank/DDBJ whole genome shotgun (WGS) entry which is preliminary data.</text>
</comment>
<dbReference type="RefSeq" id="WP_344007774.1">
    <property type="nucleotide sequence ID" value="NZ_BAAAMY010000005.1"/>
</dbReference>
<reference evidence="1 2" key="1">
    <citation type="journal article" date="2019" name="Int. J. Syst. Evol. Microbiol.">
        <title>The Global Catalogue of Microorganisms (GCM) 10K type strain sequencing project: providing services to taxonomists for standard genome sequencing and annotation.</title>
        <authorList>
            <consortium name="The Broad Institute Genomics Platform"/>
            <consortium name="The Broad Institute Genome Sequencing Center for Infectious Disease"/>
            <person name="Wu L."/>
            <person name="Ma J."/>
        </authorList>
    </citation>
    <scope>NUCLEOTIDE SEQUENCE [LARGE SCALE GENOMIC DNA]</scope>
    <source>
        <strain evidence="1 2">JCM 14046</strain>
    </source>
</reference>
<evidence type="ECO:0000313" key="1">
    <source>
        <dbReference type="EMBL" id="GAA1922878.1"/>
    </source>
</evidence>
<name>A0ABN2PLX3_9ACTN</name>